<dbReference type="VEuPathDB" id="TriTrypDB:TcIL3000_4_1400"/>
<accession>G0UL00</accession>
<dbReference type="EMBL" id="HE575317">
    <property type="protein sequence ID" value="CCC90055.1"/>
    <property type="molecule type" value="Genomic_DNA"/>
</dbReference>
<dbReference type="AlphaFoldDB" id="G0UL00"/>
<name>G0UL00_TRYCI</name>
<evidence type="ECO:0000313" key="1">
    <source>
        <dbReference type="EMBL" id="CCC90055.1"/>
    </source>
</evidence>
<proteinExistence type="predicted"/>
<sequence>MPTKDCGKTMTQDLSRTDVGLGAASYSRGDTVFEPLPPNDKRLIRRREVERFRGVPHRPRWNASVKDEAHPFPDRAPMYTLQRPFDDDWLERMPGASPLRNSSSLKPRCLLKWHPERVKVASHASTAARSCTPLSNRSFMDRIFCDCSDDKEASKSGWVPTSLTGTLPRHTFRGKPVDSSTKLFGFKSIDRQVYLSPIRRVKLMNESMRSAKERQRLPPRETVSAITLDNIKAPKAFKMSNIDDWWPLDPTLSLRIKGSNDACRAGDSSEKMSQ</sequence>
<protein>
    <submittedName>
        <fullName evidence="1">Uncharacterized protein</fullName>
    </submittedName>
</protein>
<gene>
    <name evidence="1" type="ORF">TCIL3000_4_1400</name>
</gene>
<organism evidence="1">
    <name type="scientific">Trypanosoma congolense (strain IL3000)</name>
    <dbReference type="NCBI Taxonomy" id="1068625"/>
    <lineage>
        <taxon>Eukaryota</taxon>
        <taxon>Discoba</taxon>
        <taxon>Euglenozoa</taxon>
        <taxon>Kinetoplastea</taxon>
        <taxon>Metakinetoplastina</taxon>
        <taxon>Trypanosomatida</taxon>
        <taxon>Trypanosomatidae</taxon>
        <taxon>Trypanosoma</taxon>
        <taxon>Nannomonas</taxon>
    </lineage>
</organism>
<reference evidence="1" key="1">
    <citation type="journal article" date="2012" name="Proc. Natl. Acad. Sci. U.S.A.">
        <title>Antigenic diversity is generated by distinct evolutionary mechanisms in African trypanosome species.</title>
        <authorList>
            <person name="Jackson A.P."/>
            <person name="Berry A."/>
            <person name="Aslett M."/>
            <person name="Allison H.C."/>
            <person name="Burton P."/>
            <person name="Vavrova-Anderson J."/>
            <person name="Brown R."/>
            <person name="Browne H."/>
            <person name="Corton N."/>
            <person name="Hauser H."/>
            <person name="Gamble J."/>
            <person name="Gilderthorp R."/>
            <person name="Marcello L."/>
            <person name="McQuillan J."/>
            <person name="Otto T.D."/>
            <person name="Quail M.A."/>
            <person name="Sanders M.J."/>
            <person name="van Tonder A."/>
            <person name="Ginger M.L."/>
            <person name="Field M.C."/>
            <person name="Barry J.D."/>
            <person name="Hertz-Fowler C."/>
            <person name="Berriman M."/>
        </authorList>
    </citation>
    <scope>NUCLEOTIDE SEQUENCE</scope>
    <source>
        <strain evidence="1">IL3000</strain>
    </source>
</reference>